<dbReference type="InterPro" id="IPR029035">
    <property type="entry name" value="DHS-like_NAD/FAD-binding_dom"/>
</dbReference>
<dbReference type="Gene3D" id="3.40.50.970">
    <property type="match status" value="2"/>
</dbReference>
<dbReference type="InterPro" id="IPR004433">
    <property type="entry name" value="MenaQ_synth_MenD"/>
</dbReference>
<dbReference type="Pfam" id="PF16582">
    <property type="entry name" value="TPP_enzyme_M_2"/>
    <property type="match status" value="1"/>
</dbReference>
<dbReference type="GO" id="GO:0030976">
    <property type="term" value="F:thiamine pyrophosphate binding"/>
    <property type="evidence" value="ECO:0007669"/>
    <property type="project" value="InterPro"/>
</dbReference>
<dbReference type="InterPro" id="IPR029065">
    <property type="entry name" value="Enolase_C-like"/>
</dbReference>
<dbReference type="Gene3D" id="3.30.390.10">
    <property type="entry name" value="Enolase-like, N-terminal domain"/>
    <property type="match status" value="1"/>
</dbReference>
<dbReference type="PANTHER" id="PTHR42916:SF1">
    <property type="entry name" value="PROTEIN PHYLLO, CHLOROPLASTIC"/>
    <property type="match status" value="1"/>
</dbReference>
<protein>
    <submittedName>
        <fullName evidence="8">Protein PHYLLO- chloroplastic</fullName>
    </submittedName>
</protein>
<dbReference type="Gene3D" id="3.20.20.120">
    <property type="entry name" value="Enolase-like C-terminal domain"/>
    <property type="match status" value="1"/>
</dbReference>
<dbReference type="Gene3D" id="3.40.50.1820">
    <property type="entry name" value="alpha/beta hydrolase"/>
    <property type="match status" value="1"/>
</dbReference>
<evidence type="ECO:0000256" key="1">
    <source>
        <dbReference type="ARBA" id="ARBA00022679"/>
    </source>
</evidence>
<keyword evidence="6" id="KW-0456">Lyase</keyword>
<dbReference type="GO" id="GO:0016829">
    <property type="term" value="F:lyase activity"/>
    <property type="evidence" value="ECO:0007669"/>
    <property type="project" value="UniProtKB-KW"/>
</dbReference>
<evidence type="ECO:0000313" key="8">
    <source>
        <dbReference type="EMBL" id="CAA0828795.1"/>
    </source>
</evidence>
<evidence type="ECO:0000256" key="3">
    <source>
        <dbReference type="ARBA" id="ARBA00022842"/>
    </source>
</evidence>
<evidence type="ECO:0000256" key="5">
    <source>
        <dbReference type="ARBA" id="ARBA00023211"/>
    </source>
</evidence>
<dbReference type="SFLD" id="SFLDG00180">
    <property type="entry name" value="muconate_cycloisomerase"/>
    <property type="match status" value="1"/>
</dbReference>
<dbReference type="Pfam" id="PF00561">
    <property type="entry name" value="Abhydrolase_1"/>
    <property type="match status" value="1"/>
</dbReference>
<dbReference type="SUPFAM" id="SSF52518">
    <property type="entry name" value="Thiamin diphosphate-binding fold (THDP-binding)"/>
    <property type="match status" value="2"/>
</dbReference>
<dbReference type="CDD" id="cd02009">
    <property type="entry name" value="TPP_SHCHC_synthase"/>
    <property type="match status" value="1"/>
</dbReference>
<keyword evidence="1" id="KW-0808">Transferase</keyword>
<dbReference type="GO" id="GO:0016787">
    <property type="term" value="F:hydrolase activity"/>
    <property type="evidence" value="ECO:0007669"/>
    <property type="project" value="UniProtKB-ARBA"/>
</dbReference>
<dbReference type="PANTHER" id="PTHR42916">
    <property type="entry name" value="2-SUCCINYL-5-ENOLPYRUVYL-6-HYDROXY-3-CYCLOHEXENE-1-CARBOXYLATE SYNTHASE"/>
    <property type="match status" value="1"/>
</dbReference>
<evidence type="ECO:0000313" key="9">
    <source>
        <dbReference type="Proteomes" id="UP001153555"/>
    </source>
</evidence>
<dbReference type="SUPFAM" id="SSF54826">
    <property type="entry name" value="Enolase N-terminal domain-like"/>
    <property type="match status" value="1"/>
</dbReference>
<keyword evidence="9" id="KW-1185">Reference proteome</keyword>
<dbReference type="SMART" id="SM00922">
    <property type="entry name" value="MR_MLE"/>
    <property type="match status" value="1"/>
</dbReference>
<dbReference type="GO" id="GO:0070204">
    <property type="term" value="F:2-succinyl-5-enolpyruvyl-6-hydroxy-3-cyclohexene-1-carboxylic-acid synthase activity"/>
    <property type="evidence" value="ECO:0007669"/>
    <property type="project" value="InterPro"/>
</dbReference>
<reference evidence="8" key="1">
    <citation type="submission" date="2019-12" db="EMBL/GenBank/DDBJ databases">
        <authorList>
            <person name="Scholes J."/>
        </authorList>
    </citation>
    <scope>NUCLEOTIDE SEQUENCE</scope>
</reference>
<dbReference type="Proteomes" id="UP001153555">
    <property type="component" value="Unassembled WGS sequence"/>
</dbReference>
<dbReference type="NCBIfam" id="TIGR00173">
    <property type="entry name" value="menD"/>
    <property type="match status" value="1"/>
</dbReference>
<dbReference type="EMBL" id="CACSLK010027752">
    <property type="protein sequence ID" value="CAA0828795.1"/>
    <property type="molecule type" value="Genomic_DNA"/>
</dbReference>
<gene>
    <name evidence="8" type="ORF">SHERM_24490</name>
</gene>
<dbReference type="InterPro" id="IPR029061">
    <property type="entry name" value="THDP-binding"/>
</dbReference>
<dbReference type="InterPro" id="IPR013342">
    <property type="entry name" value="Mandelate_racemase_C"/>
</dbReference>
<dbReference type="InterPro" id="IPR000073">
    <property type="entry name" value="AB_hydrolase_1"/>
</dbReference>
<proteinExistence type="inferred from homology"/>
<dbReference type="InterPro" id="IPR029058">
    <property type="entry name" value="AB_hydrolase_fold"/>
</dbReference>
<dbReference type="OrthoDB" id="8119704at2759"/>
<dbReference type="Gene3D" id="3.40.50.1220">
    <property type="entry name" value="TPP-binding domain"/>
    <property type="match status" value="1"/>
</dbReference>
<name>A0A9N7NFM8_STRHE</name>
<comment type="caution">
    <text evidence="8">The sequence shown here is derived from an EMBL/GenBank/DDBJ whole genome shotgun (WGS) entry which is preliminary data.</text>
</comment>
<dbReference type="HAMAP" id="MF_01659">
    <property type="entry name" value="MenD"/>
    <property type="match status" value="1"/>
</dbReference>
<dbReference type="Pfam" id="PF02775">
    <property type="entry name" value="TPP_enzyme_C"/>
    <property type="match status" value="1"/>
</dbReference>
<dbReference type="InterPro" id="IPR036849">
    <property type="entry name" value="Enolase-like_C_sf"/>
</dbReference>
<dbReference type="Pfam" id="PF13378">
    <property type="entry name" value="MR_MLE_C"/>
    <property type="match status" value="1"/>
</dbReference>
<dbReference type="GO" id="GO:0009234">
    <property type="term" value="P:menaquinone biosynthetic process"/>
    <property type="evidence" value="ECO:0007669"/>
    <property type="project" value="InterPro"/>
</dbReference>
<dbReference type="InterPro" id="IPR029017">
    <property type="entry name" value="Enolase-like_N"/>
</dbReference>
<dbReference type="SUPFAM" id="SSF51604">
    <property type="entry name" value="Enolase C-terminal domain-like"/>
    <property type="match status" value="1"/>
</dbReference>
<dbReference type="SUPFAM" id="SSF53474">
    <property type="entry name" value="alpha/beta-Hydrolases"/>
    <property type="match status" value="1"/>
</dbReference>
<dbReference type="SFLD" id="SFLDS00001">
    <property type="entry name" value="Enolase"/>
    <property type="match status" value="1"/>
</dbReference>
<evidence type="ECO:0000256" key="4">
    <source>
        <dbReference type="ARBA" id="ARBA00023052"/>
    </source>
</evidence>
<accession>A0A9N7NFM8</accession>
<dbReference type="InterPro" id="IPR011766">
    <property type="entry name" value="TPP_enzyme_TPP-bd"/>
</dbReference>
<dbReference type="NCBIfam" id="TIGR01927">
    <property type="entry name" value="menC_gam_Gplu"/>
    <property type="match status" value="1"/>
</dbReference>
<keyword evidence="3" id="KW-0460">Magnesium</keyword>
<keyword evidence="5" id="KW-0464">Manganese</keyword>
<dbReference type="SFLD" id="SFLDF00009">
    <property type="entry name" value="o-succinylbenzoate_synthase"/>
    <property type="match status" value="1"/>
</dbReference>
<dbReference type="InterPro" id="IPR032264">
    <property type="entry name" value="MenD_middle"/>
</dbReference>
<keyword evidence="4" id="KW-0786">Thiamine pyrophosphate</keyword>
<feature type="domain" description="Mandelate racemase/muconate lactonizing enzyme C-terminal" evidence="7">
    <location>
        <begin position="1143"/>
        <end position="1238"/>
    </location>
</feature>
<keyword evidence="2" id="KW-0479">Metal-binding</keyword>
<dbReference type="GO" id="GO:0046872">
    <property type="term" value="F:metal ion binding"/>
    <property type="evidence" value="ECO:0007669"/>
    <property type="project" value="UniProtKB-KW"/>
</dbReference>
<evidence type="ECO:0000256" key="2">
    <source>
        <dbReference type="ARBA" id="ARBA00022723"/>
    </source>
</evidence>
<dbReference type="SUPFAM" id="SSF52467">
    <property type="entry name" value="DHS-like NAD/FAD-binding domain"/>
    <property type="match status" value="1"/>
</dbReference>
<dbReference type="Pfam" id="PF02776">
    <property type="entry name" value="TPP_enzyme_N"/>
    <property type="match status" value="1"/>
</dbReference>
<organism evidence="8 9">
    <name type="scientific">Striga hermonthica</name>
    <name type="common">Purple witchweed</name>
    <name type="synonym">Buchnera hermonthica</name>
    <dbReference type="NCBI Taxonomy" id="68872"/>
    <lineage>
        <taxon>Eukaryota</taxon>
        <taxon>Viridiplantae</taxon>
        <taxon>Streptophyta</taxon>
        <taxon>Embryophyta</taxon>
        <taxon>Tracheophyta</taxon>
        <taxon>Spermatophyta</taxon>
        <taxon>Magnoliopsida</taxon>
        <taxon>eudicotyledons</taxon>
        <taxon>Gunneridae</taxon>
        <taxon>Pentapetalae</taxon>
        <taxon>asterids</taxon>
        <taxon>lamiids</taxon>
        <taxon>Lamiales</taxon>
        <taxon>Orobanchaceae</taxon>
        <taxon>Buchnereae</taxon>
        <taxon>Striga</taxon>
    </lineage>
</organism>
<dbReference type="InterPro" id="IPR012001">
    <property type="entry name" value="Thiamin_PyroP_enz_TPP-bd_dom"/>
</dbReference>
<dbReference type="CDD" id="cd07037">
    <property type="entry name" value="TPP_PYR_MenD"/>
    <property type="match status" value="1"/>
</dbReference>
<sequence>MSSFTLFYSQSTLPFPLSPLQPNQKTIITVTKRAFLMKPAFRCLTRFSHHQNPISQVLSSSLEKNEVLDAKDAALLVNTCITRNLPPVLSLEQGLERIKGSVEELRVNPPCCSSGMYRFQLAVPPSAKALNWFCSQPDKSNIFPLFFLSNEENPTYNSLSLGRTRGVFGIGSAVVFKDCSPHSAGKGSDIRRHLLAEPTSAKVYGFLDIEFVTDMSAIKHQSGSYYLFIPQIELDEFEDIPSLTATLAWDDSSICTFSEAVRRFELALDQAMHTCANRSQLIRSSLSKYRNAEKHKAMVRANALLLDGKHTAASTLGLGDSLSCCSQFVARLSSTLSIADNMIDETKSVNNVIQDFPNINALWAYLIVEECTRLGLTYFCVAPGSRSSPLTIAAASHPLTTCVACIDERSLAFHALGYAKGSGKPAVVITSSGTAVTNLFPAVVEACQSFVPMLLLTADRPPELVDVGANQAIDQVKHYGSFVRHFFSLPPPTDEISAKYVLTTVDSAVVKSTSSPVGPVHINCPFREPLASTSKTWSPKCLSGLDIWISNAEPLTSHSLTCYSNVREQMVEVVRVVQRANHGILVLGSIQKEDDMWAALLLAKHLLWPVAVDIQSGLRLRKYLSSFLDSKDILFVDQLDQLLLSESVREWMRADVIIQVGSRITGRRIAQMMDHCSPCSYIMVDDHPARHDPSNIITHRIQSTIPEFTDYLIKCCSPRASNKWRELIRGLDMRASWETSFLINSEQSLTEPYVARKIFEAIRCGSALFYGNSMPIRDADMYGSDWVHCTHSAALMLSSGLPCHPVHVSGNRGASGIDGLISTAIGFAVGCNKRVLLVIGDISFLHDTNGLALLRQWTYRKPMVILVLNNHGGAIFSQLPVANTTDRSILDQFFYTSHNVSIRNLCLAHGVKHVQVQTKRELEDALSTSQKEDIDCVVEVESEIDMNVAIHSKLRNFSRKASDNALNILSKLSVEDSQSQDYKIHKMDYSLYRVELNAPPTSASMESKAPTSYREGFVISLALEDGSTGFGEVAPLEIHKENLLDVEEQLRFLVHAIEGKTISGILPLLSCSISSWIWKNLGIPPGSIFPSVRCGLETALLSAIASRQNSTLMDIISPTTEKTSEKSSPVQICALIDSYGTPMDTALVASKLVAEGFTAIKIKVARRADPDEDVVTIQEVRKKVGKDIVLRADANRKWNYDEAVKFALSTKDCCLQYIEEPVNDENDIVKFCEETGVPVALDETINSIGENPLEVLGKYSHSGITSVVIKPSVIGGFEKAALVARWAHQHGKMVVVSAAYESSLGLSAFIQFARFLDLQNAEIRSLTSKEPGPITVHGLGTYKWFKEDVTLEHLNIHYSPEHRSVEVDAVDAGRFLQDLRVNNDVVVRKFIGEQVRKYQVAVDTDGFSFTTNVVEAGESIDGSAVVFLHGFLGSGDDWVPIMKSLSTSTRCIAIDLPGHAESKLQFNGSDLSIDMVVHILCKVLNNLTPHKVTLVGYSMGARISLYTALKCSHKVEKAVIISGSPGLIDKDAREIRKAKDDFRASTLVSNGLQFFTEAWYAEELWASLRTHPHFKMIVNSRLQHDDLPTLGKVLSGLSIGRQPSLWEDLKHCKVPLHILVGEKDAKFRRIAHEMYAKLGHENGSSNYSPPVTEIPNAGHAVHLENPLALITALRQFI</sequence>
<evidence type="ECO:0000259" key="7">
    <source>
        <dbReference type="SMART" id="SM00922"/>
    </source>
</evidence>
<evidence type="ECO:0000256" key="6">
    <source>
        <dbReference type="ARBA" id="ARBA00023239"/>
    </source>
</evidence>